<dbReference type="EMBL" id="MT701590">
    <property type="protein sequence ID" value="QPB09285.1"/>
    <property type="molecule type" value="Genomic_DNA"/>
</dbReference>
<evidence type="ECO:0000313" key="2">
    <source>
        <dbReference type="Proteomes" id="UP000662782"/>
    </source>
</evidence>
<keyword evidence="2" id="KW-1185">Reference proteome</keyword>
<accession>A0A873WMH9</accession>
<evidence type="ECO:0000313" key="1">
    <source>
        <dbReference type="EMBL" id="QPB09285.1"/>
    </source>
</evidence>
<proteinExistence type="predicted"/>
<reference evidence="1 2" key="1">
    <citation type="submission" date="2020-07" db="EMBL/GenBank/DDBJ databases">
        <title>Complete genome sequence of Klebsiella pneumoniae phage Miami.</title>
        <authorList>
            <person name="Mora D.A."/>
            <person name="Lessor L."/>
            <person name="Gill J."/>
            <person name="Liu M."/>
        </authorList>
    </citation>
    <scope>NUCLEOTIDE SEQUENCE [LARGE SCALE GENOMIC DNA]</scope>
</reference>
<dbReference type="Proteomes" id="UP000662782">
    <property type="component" value="Segment"/>
</dbReference>
<sequence>MKSVPELSKLNDVYAWVRRINEHYPRLWVEGYMVIGNINRPVLFSTFADLSCLHAVWDREFAGKEFFLEDKLVLRVKCSQSTRDKLRRLKIHSTLEVPLVWNMN</sequence>
<organism evidence="1 2">
    <name type="scientific">Klebsiella phage Miami</name>
    <dbReference type="NCBI Taxonomy" id="2767581"/>
    <lineage>
        <taxon>Viruses</taxon>
        <taxon>Duplodnaviria</taxon>
        <taxon>Heunggongvirae</taxon>
        <taxon>Uroviricota</taxon>
        <taxon>Caudoviricetes</taxon>
        <taxon>Chimalliviridae</taxon>
        <taxon>Miamivirus</taxon>
        <taxon>Miamivirus miami</taxon>
    </lineage>
</organism>
<name>A0A873WMH9_9CAUD</name>
<protein>
    <submittedName>
        <fullName evidence="1">Uncharacterized protein</fullName>
    </submittedName>
</protein>
<gene>
    <name evidence="1" type="ORF">CPT_Miami_190</name>
</gene>